<keyword evidence="1" id="KW-0812">Transmembrane</keyword>
<protein>
    <recommendedName>
        <fullName evidence="2">DUF4815 domain-containing protein</fullName>
    </recommendedName>
</protein>
<feature type="domain" description="DUF4815" evidence="2">
    <location>
        <begin position="220"/>
        <end position="372"/>
    </location>
</feature>
<evidence type="ECO:0000313" key="3">
    <source>
        <dbReference type="EMBL" id="CAB4132917.1"/>
    </source>
</evidence>
<feature type="domain" description="DUF4815" evidence="2">
    <location>
        <begin position="8"/>
        <end position="74"/>
    </location>
</feature>
<evidence type="ECO:0000259" key="2">
    <source>
        <dbReference type="Pfam" id="PF16075"/>
    </source>
</evidence>
<proteinExistence type="predicted"/>
<keyword evidence="1" id="KW-0472">Membrane</keyword>
<keyword evidence="1" id="KW-1133">Transmembrane helix</keyword>
<feature type="domain" description="DUF4815" evidence="2">
    <location>
        <begin position="891"/>
        <end position="1147"/>
    </location>
</feature>
<dbReference type="EMBL" id="LR796270">
    <property type="protein sequence ID" value="CAB4132917.1"/>
    <property type="molecule type" value="Genomic_DNA"/>
</dbReference>
<evidence type="ECO:0000256" key="1">
    <source>
        <dbReference type="SAM" id="Phobius"/>
    </source>
</evidence>
<feature type="transmembrane region" description="Helical" evidence="1">
    <location>
        <begin position="1730"/>
        <end position="1752"/>
    </location>
</feature>
<reference evidence="3" key="1">
    <citation type="submission" date="2020-04" db="EMBL/GenBank/DDBJ databases">
        <authorList>
            <person name="Chiriac C."/>
            <person name="Salcher M."/>
            <person name="Ghai R."/>
            <person name="Kavagutti S V."/>
        </authorList>
    </citation>
    <scope>NUCLEOTIDE SEQUENCE</scope>
</reference>
<accession>A0A6J5LIK6</accession>
<dbReference type="InterPro" id="IPR032096">
    <property type="entry name" value="DUF4815"/>
</dbReference>
<dbReference type="Pfam" id="PF16075">
    <property type="entry name" value="DUF4815"/>
    <property type="match status" value="3"/>
</dbReference>
<gene>
    <name evidence="3" type="ORF">UFOVP250_9</name>
</gene>
<sequence length="1772" mass="190099">MLNFNSSPYFDDFDPSKNYHRILFKPGAAVQGRELTQAQTILQNQISNFADNIFTQNTPVKGGKVTLNLNCTFVRLNLQYNGENVVASNFLNKIIQDESGTVLARVIATSEATGTTVSAGDPPTLVITYLSGIHFSDGMTIVTDDGTNISATVSTSTLANPSTGKSSVASVSDGIFYVVNGYSVSSTQNADGTYSKYSIGNFVALTPQTIILDKYDNAPSARVGLQINETIVDYISDSSLLDPAIGASNYQAPGADRYQVTLSLTSLPLTLGNDDAFIELVRIQNGAILKQVDGTVYSVIDDYFAKRDYETNGDYIVNDFKITPSPNAAGDTSKYDLSIGKGVAYVHGYRIENQSNYVITNNRARTSNTINSQSLGIDYGSYFYVDTLSGIFDVTTYPTVDFHCVGAAQINSANATTYNSTLIGTGYMRNLQYVYDLGSSNTSSYVYRAYVSEISTSSLTGNVLSATATTITLKDTNGTFSAVANAYYGATIAIIGGTNNGDRQRIASYNVTTKTVTVASPFIVTPDATSIISIIPSTSVVESIVQKTGANTVVSSVNINTSSGKVNGIATGDTVFNNPGYPELLFKLGNPYVSTVSGSNYYSTKVYRNYSLTGLGGTTSFTLSASGLPWTFVTGSSSTLTSDIIKNNFIVLNKTTGKLLDFSTSGNTVTSTGTSVTFSSNTYTNGTAVEVIAKVFVNNGDNSSYALKTKTLNNGNITTVSGSLTTVTPTTSIDLTKGQVYVTNAGTSNGKISLYTTDVKRILKIIDTKSTSASPTNAMLTSSTYDITNLFSFNNGQRDSLYDHASISLIPGAPKPLGNILIIFDYYAHTGGDGYFTINSYVNETYANVVSSIYTSKNGTKYHLSDVLDFRPSRVSGQAAYALEYSSSPSSSDIGVLIPQDVSNFTSNYSYYLGRKDKLVLTKDNSFNIIQGTPAITPLFPTEPNGSLVLANITHDPYTSFVPGEGPTGTPINLSINKVAHQRWIKSDITDLQTRVNNLEYYTSLSLLEQNAQSLQVPDVNGLNRFKNGILVDDFSSFATADTQNPDYAAKIDVRNQQLAPLQLVNNFQLQNPVVLSSLGTLNKTNTYAIRSIQGTNTNIFTLPFTTANLALQPLASSAVSLNPFNVSIIQGTAQLNPPMDNWVDVNQAPSLIITDPGIEVYQQDNGVNITNSGDFATIPGTSTTVTSSRNVEGHGINPSPYGYVGYTETTTSTYAAQIQNITTSGNFTQVSSSLATNNGYLTNIAILPYIRPQQLAFITKGLLTNTPVSVWFDGQDINKYITTPDTLELNSVSGKFNVGDIVGFYESSTFKPTARVIAIHQYANTSNTRLYVSTIVGMPVYSSSNKIQNGLFDASGSYTTSTASGKVNSSATSSLSTSGQITGVGGSYTLTGNTIPYMVYKVSNPHDWGTFLNQYGVWGDLNNSNNYNFTYAVTVPAGTYTVTAAVSGGSAALKANGTTILTATSPTTVSTTTYTQATTGTVGIGWTISDTTAHPKGFAVVIKDSSGNIVFNATNPPNVTYDSAPSEIAMPMGGAWFTGATKVKLANTASSITDYYKGCKIQVTSNYITQYVTETATYVPPPPAKRCGGGSIICQKLAELGFFSDDMNAADQRFAVWLKKTDPKAHAGYLRWASTVVDLMNGGGSESLRKVLFFWIRGDKGRIEAQKRLVSYYVFKIAGPWAQEMAHRMGANYESNPAGRMIMNFGLPLCRRIGKLQTNKNIPLVAKILTIWGITSVLLVSVIAISSVNGIKNKMKKVFNKILPVKSINNR</sequence>
<name>A0A6J5LIK6_9CAUD</name>
<organism evidence="3">
    <name type="scientific">uncultured Caudovirales phage</name>
    <dbReference type="NCBI Taxonomy" id="2100421"/>
    <lineage>
        <taxon>Viruses</taxon>
        <taxon>Duplodnaviria</taxon>
        <taxon>Heunggongvirae</taxon>
        <taxon>Uroviricota</taxon>
        <taxon>Caudoviricetes</taxon>
        <taxon>Peduoviridae</taxon>
        <taxon>Maltschvirus</taxon>
        <taxon>Maltschvirus maltsch</taxon>
    </lineage>
</organism>